<protein>
    <submittedName>
        <fullName evidence="2">Uncharacterized protein</fullName>
    </submittedName>
</protein>
<feature type="region of interest" description="Disordered" evidence="1">
    <location>
        <begin position="1"/>
        <end position="22"/>
    </location>
</feature>
<sequence length="70" mass="7964">MMTLFKQDCPRTTGREGDGNLNTMVGQHPLYHVRDPLPVFVVRVGEDATHAQRLDVLREELFDGLRDLVS</sequence>
<evidence type="ECO:0000256" key="1">
    <source>
        <dbReference type="SAM" id="MobiDB-lite"/>
    </source>
</evidence>
<dbReference type="Proteomes" id="UP000030848">
    <property type="component" value="Unassembled WGS sequence"/>
</dbReference>
<reference evidence="2 3" key="1">
    <citation type="submission" date="2014-10" db="EMBL/GenBank/DDBJ databases">
        <title>Genome sequence of Micropolyspora internatus JCM3315.</title>
        <authorList>
            <person name="Shin S.-K."/>
            <person name="Yi H."/>
        </authorList>
    </citation>
    <scope>NUCLEOTIDE SEQUENCE [LARGE SCALE GENOMIC DNA]</scope>
    <source>
        <strain evidence="2 3">JCM 3315</strain>
    </source>
</reference>
<gene>
    <name evidence="2" type="ORF">MINT15_36140</name>
</gene>
<comment type="caution">
    <text evidence="2">The sequence shown here is derived from an EMBL/GenBank/DDBJ whole genome shotgun (WGS) entry which is preliminary data.</text>
</comment>
<accession>A0A837D7J0</accession>
<dbReference type="EMBL" id="JRZE01000006">
    <property type="protein sequence ID" value="KHF43412.1"/>
    <property type="molecule type" value="Genomic_DNA"/>
</dbReference>
<proteinExistence type="predicted"/>
<name>A0A837D7J0_9PSEU</name>
<dbReference type="AlphaFoldDB" id="A0A837D7J0"/>
<evidence type="ECO:0000313" key="3">
    <source>
        <dbReference type="Proteomes" id="UP000030848"/>
    </source>
</evidence>
<organism evidence="2 3">
    <name type="scientific">Saccharomonospora viridis</name>
    <dbReference type="NCBI Taxonomy" id="1852"/>
    <lineage>
        <taxon>Bacteria</taxon>
        <taxon>Bacillati</taxon>
        <taxon>Actinomycetota</taxon>
        <taxon>Actinomycetes</taxon>
        <taxon>Pseudonocardiales</taxon>
        <taxon>Pseudonocardiaceae</taxon>
        <taxon>Saccharomonospora</taxon>
    </lineage>
</organism>
<evidence type="ECO:0000313" key="2">
    <source>
        <dbReference type="EMBL" id="KHF43412.1"/>
    </source>
</evidence>